<evidence type="ECO:0000256" key="6">
    <source>
        <dbReference type="RuleBase" id="RU000672"/>
    </source>
</evidence>
<dbReference type="InterPro" id="IPR000269">
    <property type="entry name" value="Cu_amine_oxidase"/>
</dbReference>
<keyword evidence="7" id="KW-0472">Membrane</keyword>
<feature type="transmembrane region" description="Helical" evidence="7">
    <location>
        <begin position="12"/>
        <end position="35"/>
    </location>
</feature>
<feature type="domain" description="Copper amine oxidase N2-terminal" evidence="9">
    <location>
        <begin position="77"/>
        <end position="151"/>
    </location>
</feature>
<keyword evidence="2 6" id="KW-0479">Metal-binding</keyword>
<dbReference type="Proteomes" id="UP001159427">
    <property type="component" value="Unassembled WGS sequence"/>
</dbReference>
<feature type="domain" description="Copper amine oxidase catalytic" evidence="8">
    <location>
        <begin position="335"/>
        <end position="748"/>
    </location>
</feature>
<protein>
    <recommendedName>
        <fullName evidence="6">Amine oxidase</fullName>
        <ecNumber evidence="6">1.4.3.-</ecNumber>
    </recommendedName>
</protein>
<organism evidence="11 12">
    <name type="scientific">Porites evermanni</name>
    <dbReference type="NCBI Taxonomy" id="104178"/>
    <lineage>
        <taxon>Eukaryota</taxon>
        <taxon>Metazoa</taxon>
        <taxon>Cnidaria</taxon>
        <taxon>Anthozoa</taxon>
        <taxon>Hexacorallia</taxon>
        <taxon>Scleractinia</taxon>
        <taxon>Fungiina</taxon>
        <taxon>Poritidae</taxon>
        <taxon>Porites</taxon>
    </lineage>
</organism>
<dbReference type="PANTHER" id="PTHR10638:SF20">
    <property type="entry name" value="AMINE OXIDASE"/>
    <property type="match status" value="1"/>
</dbReference>
<keyword evidence="3 6" id="KW-0801">TPQ</keyword>
<proteinExistence type="inferred from homology"/>
<comment type="cofactor">
    <cofactor evidence="6">
        <name>Cu cation</name>
        <dbReference type="ChEBI" id="CHEBI:23378"/>
    </cofactor>
    <text evidence="6">Contains 1 topaquinone per subunit.</text>
</comment>
<dbReference type="PRINTS" id="PR00766">
    <property type="entry name" value="CUDAOXIDASE"/>
</dbReference>
<dbReference type="InterPro" id="IPR036460">
    <property type="entry name" value="Cu_amine_oxidase_C_sf"/>
</dbReference>
<comment type="caution">
    <text evidence="11">The sequence shown here is derived from an EMBL/GenBank/DDBJ whole genome shotgun (WGS) entry which is preliminary data.</text>
</comment>
<evidence type="ECO:0000256" key="2">
    <source>
        <dbReference type="ARBA" id="ARBA00022723"/>
    </source>
</evidence>
<gene>
    <name evidence="11" type="ORF">PEVE_00029253</name>
</gene>
<dbReference type="Pfam" id="PF02727">
    <property type="entry name" value="Cu_amine_oxidN2"/>
    <property type="match status" value="1"/>
</dbReference>
<keyword evidence="7" id="KW-1133">Transmembrane helix</keyword>
<evidence type="ECO:0000259" key="8">
    <source>
        <dbReference type="Pfam" id="PF01179"/>
    </source>
</evidence>
<evidence type="ECO:0000256" key="4">
    <source>
        <dbReference type="ARBA" id="ARBA00023002"/>
    </source>
</evidence>
<evidence type="ECO:0000313" key="11">
    <source>
        <dbReference type="EMBL" id="CAH3026512.1"/>
    </source>
</evidence>
<dbReference type="InterPro" id="IPR015802">
    <property type="entry name" value="Cu_amine_oxidase_N3"/>
</dbReference>
<keyword evidence="7" id="KW-0812">Transmembrane</keyword>
<evidence type="ECO:0000259" key="9">
    <source>
        <dbReference type="Pfam" id="PF02727"/>
    </source>
</evidence>
<evidence type="ECO:0000256" key="3">
    <source>
        <dbReference type="ARBA" id="ARBA00022772"/>
    </source>
</evidence>
<evidence type="ECO:0000313" key="12">
    <source>
        <dbReference type="Proteomes" id="UP001159427"/>
    </source>
</evidence>
<dbReference type="SUPFAM" id="SSF49998">
    <property type="entry name" value="Amine oxidase catalytic domain"/>
    <property type="match status" value="1"/>
</dbReference>
<dbReference type="PANTHER" id="PTHR10638">
    <property type="entry name" value="COPPER AMINE OXIDASE"/>
    <property type="match status" value="1"/>
</dbReference>
<evidence type="ECO:0000259" key="10">
    <source>
        <dbReference type="Pfam" id="PF02728"/>
    </source>
</evidence>
<evidence type="ECO:0000256" key="5">
    <source>
        <dbReference type="ARBA" id="ARBA00023008"/>
    </source>
</evidence>
<sequence>MGAKTNVVPIKWKIAVTILSLFCLGLLIALIVVAVDFAQYKDKYPGKQEQHDCADGLLEDGELPKSQAIFNDLSSEELVAARDFLLQQSSLKLKTMDKALVNDNYIYLIQRHLPDKDEVLRYLDSDSDRKPPRKALVVVFQGSANPPNVQEYIISWPNDTAEMTYSKHGDALDFNVRPYDMVQEKAIQKIVYNATEKAFRLLNESYDGYCYHNCTNTRLRFRPQTPFGKTSYERTTWLQFTREGLVEGTYLHPVDFQLYIDFAGADVSKWNIKKVYYHGMSFDTVDTLVSQYDKDNIQKSNIPAPQTVYQGEQPLFSSLQRRGIPQPQKPMRAPRMFEPDGKRFSARDSYIKYMGWSFYFRIDSVSGPQLFDIRFSGRRIIYELSLQEAISFYSGYSPYFMAANFVYGGWTMGARSVELIGGIDCPETSKFFDAIYFVDTDKPKVVKNALCVFEQDSGLPLRRHFEKGGTQEKKGYKFYGGLPTNVLVVRTITTIENYDGIFDFLFYQNGVVEVKATPSGYLLTDNDRFNNDDLYGQNVYSKLTGNLHDHIFHYKVDLDISDRRNSFETITIATEDKENAWLPRERRILKVFRRELNGNEDDAKFTKIDFDKPTFYNVYSSDENKFGSKKGYLIQPESAVKQVLPVNDYITQMAPWSMYPLVITRYRASERKSSSLYNQNSPTKPIVNFPSFDTVQNEGIVEEDLVAWLTIGSIQIPTSEDVPNTASAANTARFFLRPFNYFDEDPSINSTNAVLIRPDNPNNVVLTYGTPRGENVCVPRKYDINIKGTYG</sequence>
<dbReference type="Pfam" id="PF02728">
    <property type="entry name" value="Cu_amine_oxidN3"/>
    <property type="match status" value="1"/>
</dbReference>
<dbReference type="EMBL" id="CALNXI010000408">
    <property type="protein sequence ID" value="CAH3026512.1"/>
    <property type="molecule type" value="Genomic_DNA"/>
</dbReference>
<keyword evidence="4 6" id="KW-0560">Oxidoreductase</keyword>
<dbReference type="Pfam" id="PF01179">
    <property type="entry name" value="Cu_amine_oxid"/>
    <property type="match status" value="1"/>
</dbReference>
<keyword evidence="5 6" id="KW-0186">Copper</keyword>
<dbReference type="InterPro" id="IPR016182">
    <property type="entry name" value="Cu_amine_oxidase_N-reg"/>
</dbReference>
<evidence type="ECO:0000256" key="1">
    <source>
        <dbReference type="ARBA" id="ARBA00007983"/>
    </source>
</evidence>
<dbReference type="EC" id="1.4.3.-" evidence="6"/>
<dbReference type="InterPro" id="IPR015798">
    <property type="entry name" value="Cu_amine_oxidase_C"/>
</dbReference>
<dbReference type="Gene3D" id="3.10.450.40">
    <property type="match status" value="2"/>
</dbReference>
<dbReference type="SUPFAM" id="SSF54416">
    <property type="entry name" value="Amine oxidase N-terminal region"/>
    <property type="match status" value="2"/>
</dbReference>
<name>A0ABN8MAJ3_9CNID</name>
<dbReference type="InterPro" id="IPR015800">
    <property type="entry name" value="Cu_amine_oxidase_N2"/>
</dbReference>
<evidence type="ECO:0000256" key="7">
    <source>
        <dbReference type="SAM" id="Phobius"/>
    </source>
</evidence>
<comment type="PTM">
    <text evidence="6">Topaquinone (TPQ) is generated by copper-dependent autoxidation of a specific tyrosyl residue.</text>
</comment>
<feature type="domain" description="Copper amine oxidase N3-terminal" evidence="10">
    <location>
        <begin position="201"/>
        <end position="279"/>
    </location>
</feature>
<accession>A0ABN8MAJ3</accession>
<reference evidence="11 12" key="1">
    <citation type="submission" date="2022-05" db="EMBL/GenBank/DDBJ databases">
        <authorList>
            <consortium name="Genoscope - CEA"/>
            <person name="William W."/>
        </authorList>
    </citation>
    <scope>NUCLEOTIDE SEQUENCE [LARGE SCALE GENOMIC DNA]</scope>
</reference>
<comment type="similarity">
    <text evidence="1 6">Belongs to the copper/topaquinone oxidase family.</text>
</comment>
<keyword evidence="12" id="KW-1185">Reference proteome</keyword>
<dbReference type="Gene3D" id="2.70.98.20">
    <property type="entry name" value="Copper amine oxidase, catalytic domain"/>
    <property type="match status" value="1"/>
</dbReference>